<protein>
    <submittedName>
        <fullName evidence="1">Uncharacterized protein</fullName>
    </submittedName>
</protein>
<sequence length="62" mass="7127">MAEALILPEHISPEAAFQGWRKYVQQYTTCDLLSGRDKLPEISDLARRNMARRYQSQSPMAS</sequence>
<gene>
    <name evidence="1" type="ORF">BDV23DRAFT_155545</name>
</gene>
<dbReference type="Proteomes" id="UP000326877">
    <property type="component" value="Unassembled WGS sequence"/>
</dbReference>
<proteinExistence type="predicted"/>
<dbReference type="AlphaFoldDB" id="A0A5N7C893"/>
<reference evidence="1" key="1">
    <citation type="submission" date="2019-04" db="EMBL/GenBank/DDBJ databases">
        <title>Friends and foes A comparative genomics studyof 23 Aspergillus species from section Flavi.</title>
        <authorList>
            <consortium name="DOE Joint Genome Institute"/>
            <person name="Kjaerbolling I."/>
            <person name="Vesth T."/>
            <person name="Frisvad J.C."/>
            <person name="Nybo J.L."/>
            <person name="Theobald S."/>
            <person name="Kildgaard S."/>
            <person name="Isbrandt T."/>
            <person name="Kuo A."/>
            <person name="Sato A."/>
            <person name="Lyhne E.K."/>
            <person name="Kogle M.E."/>
            <person name="Wiebenga A."/>
            <person name="Kun R.S."/>
            <person name="Lubbers R.J."/>
            <person name="Makela M.R."/>
            <person name="Barry K."/>
            <person name="Chovatia M."/>
            <person name="Clum A."/>
            <person name="Daum C."/>
            <person name="Haridas S."/>
            <person name="He G."/>
            <person name="LaButti K."/>
            <person name="Lipzen A."/>
            <person name="Mondo S."/>
            <person name="Riley R."/>
            <person name="Salamov A."/>
            <person name="Simmons B.A."/>
            <person name="Magnuson J.K."/>
            <person name="Henrissat B."/>
            <person name="Mortensen U.H."/>
            <person name="Larsen T.O."/>
            <person name="Devries R.P."/>
            <person name="Grigoriev I.V."/>
            <person name="Machida M."/>
            <person name="Baker S.E."/>
            <person name="Andersen M.R."/>
        </authorList>
    </citation>
    <scope>NUCLEOTIDE SEQUENCE [LARGE SCALE GENOMIC DNA]</scope>
    <source>
        <strain evidence="1">IBT 14317</strain>
    </source>
</reference>
<dbReference type="EMBL" id="ML735256">
    <property type="protein sequence ID" value="KAE8390346.1"/>
    <property type="molecule type" value="Genomic_DNA"/>
</dbReference>
<name>A0A5N7C893_PETAA</name>
<accession>A0A5N7C893</accession>
<organism evidence="1">
    <name type="scientific">Petromyces alliaceus</name>
    <name type="common">Aspergillus alliaceus</name>
    <dbReference type="NCBI Taxonomy" id="209559"/>
    <lineage>
        <taxon>Eukaryota</taxon>
        <taxon>Fungi</taxon>
        <taxon>Dikarya</taxon>
        <taxon>Ascomycota</taxon>
        <taxon>Pezizomycotina</taxon>
        <taxon>Eurotiomycetes</taxon>
        <taxon>Eurotiomycetidae</taxon>
        <taxon>Eurotiales</taxon>
        <taxon>Aspergillaceae</taxon>
        <taxon>Aspergillus</taxon>
        <taxon>Aspergillus subgen. Circumdati</taxon>
    </lineage>
</organism>
<evidence type="ECO:0000313" key="1">
    <source>
        <dbReference type="EMBL" id="KAE8390346.1"/>
    </source>
</evidence>